<comment type="subcellular location">
    <subcellularLocation>
        <location evidence="1">Secreted</location>
    </subcellularLocation>
</comment>
<dbReference type="PANTHER" id="PTHR38340">
    <property type="entry name" value="S-LAYER PROTEIN"/>
    <property type="match status" value="1"/>
</dbReference>
<accession>A0A1I4BEN5</accession>
<dbReference type="RefSeq" id="WP_208860399.1">
    <property type="nucleotide sequence ID" value="NZ_FOSK01000007.1"/>
</dbReference>
<evidence type="ECO:0000256" key="2">
    <source>
        <dbReference type="ARBA" id="ARBA00022525"/>
    </source>
</evidence>
<dbReference type="EMBL" id="FOSK01000007">
    <property type="protein sequence ID" value="SFK67264.1"/>
    <property type="molecule type" value="Genomic_DNA"/>
</dbReference>
<dbReference type="InterPro" id="IPR050557">
    <property type="entry name" value="RTX_toxin/Mannuronan_C5-epim"/>
</dbReference>
<dbReference type="Gene3D" id="2.150.10.10">
    <property type="entry name" value="Serralysin-like metalloprotease, C-terminal"/>
    <property type="match status" value="1"/>
</dbReference>
<dbReference type="Pfam" id="PF00353">
    <property type="entry name" value="HemolysinCabind"/>
    <property type="match status" value="1"/>
</dbReference>
<dbReference type="InterPro" id="IPR011049">
    <property type="entry name" value="Serralysin-like_metalloprot_C"/>
</dbReference>
<evidence type="ECO:0000313" key="4">
    <source>
        <dbReference type="Proteomes" id="UP000199598"/>
    </source>
</evidence>
<name>A0A1I4BEN5_9HYPH</name>
<dbReference type="InterPro" id="IPR018511">
    <property type="entry name" value="Hemolysin-typ_Ca-bd_CS"/>
</dbReference>
<keyword evidence="2" id="KW-0964">Secreted</keyword>
<evidence type="ECO:0000313" key="3">
    <source>
        <dbReference type="EMBL" id="SFK67264.1"/>
    </source>
</evidence>
<dbReference type="PRINTS" id="PR00313">
    <property type="entry name" value="CABNDNGRPT"/>
</dbReference>
<dbReference type="SUPFAM" id="SSF51120">
    <property type="entry name" value="beta-Roll"/>
    <property type="match status" value="1"/>
</dbReference>
<feature type="non-terminal residue" evidence="3">
    <location>
        <position position="1"/>
    </location>
</feature>
<proteinExistence type="predicted"/>
<sequence>QFTRPSGTDSDDLLLTFYDGGTLLIKNQFSDGQGIQTIRFADIAEFVLTGYQIMEATFNTTLGDDVIHGGDQGDTLYGGSGNDTLHGYEGDDTLIGGDGDDTLMGGAGNDTFRFEYTYFGNDTITDFNVGTEVIQFEFGGLTSFGELLEAASDVGPDVVIQLDQETSITLNGVQLDNLHESNFEFLI</sequence>
<keyword evidence="4" id="KW-1185">Reference proteome</keyword>
<dbReference type="PROSITE" id="PS00330">
    <property type="entry name" value="HEMOLYSIN_CALCIUM"/>
    <property type="match status" value="2"/>
</dbReference>
<evidence type="ECO:0000256" key="1">
    <source>
        <dbReference type="ARBA" id="ARBA00004613"/>
    </source>
</evidence>
<dbReference type="InterPro" id="IPR001343">
    <property type="entry name" value="Hemolysn_Ca-bd"/>
</dbReference>
<dbReference type="PANTHER" id="PTHR38340:SF1">
    <property type="entry name" value="S-LAYER PROTEIN"/>
    <property type="match status" value="1"/>
</dbReference>
<protein>
    <submittedName>
        <fullName evidence="3">Hemolysin-type calcium-binding repeat-containing protein</fullName>
    </submittedName>
</protein>
<gene>
    <name evidence="3" type="ORF">SAMN04488518_107314</name>
</gene>
<reference evidence="3 4" key="1">
    <citation type="submission" date="2016-10" db="EMBL/GenBank/DDBJ databases">
        <authorList>
            <person name="Varghese N."/>
            <person name="Submissions S."/>
        </authorList>
    </citation>
    <scope>NUCLEOTIDE SEQUENCE [LARGE SCALE GENOMIC DNA]</scope>
    <source>
        <strain evidence="3 4">DSM 16392</strain>
    </source>
</reference>
<organism evidence="3 4">
    <name type="scientific">Pseudovibrio ascidiaceicola</name>
    <dbReference type="NCBI Taxonomy" id="285279"/>
    <lineage>
        <taxon>Bacteria</taxon>
        <taxon>Pseudomonadati</taxon>
        <taxon>Pseudomonadota</taxon>
        <taxon>Alphaproteobacteria</taxon>
        <taxon>Hyphomicrobiales</taxon>
        <taxon>Stappiaceae</taxon>
        <taxon>Pseudovibrio</taxon>
    </lineage>
</organism>
<comment type="caution">
    <text evidence="3">The sequence shown here is derived from an EMBL/GenBank/DDBJ whole genome shotgun (WGS) entry which is preliminary data.</text>
</comment>
<dbReference type="Proteomes" id="UP000199598">
    <property type="component" value="Unassembled WGS sequence"/>
</dbReference>